<feature type="binding site" evidence="5">
    <location>
        <position position="203"/>
    </location>
    <ligand>
        <name>substrate</name>
    </ligand>
</feature>
<comment type="catalytic activity">
    <reaction evidence="5">
        <text>GDP-beta-L-fucose + NADP(+) = GDP-4-dehydro-alpha-D-rhamnose + NADPH + H(+)</text>
        <dbReference type="Rhea" id="RHEA:18885"/>
        <dbReference type="ChEBI" id="CHEBI:15378"/>
        <dbReference type="ChEBI" id="CHEBI:57273"/>
        <dbReference type="ChEBI" id="CHEBI:57783"/>
        <dbReference type="ChEBI" id="CHEBI:57964"/>
        <dbReference type="ChEBI" id="CHEBI:58349"/>
        <dbReference type="EC" id="1.1.1.271"/>
    </reaction>
</comment>
<sequence>MDIQARIYIAGHKGLVGSAILRALKKHGFANLVYRTSSELDLRNKDAVNAFFEQEQIDYVFLAAAKVGGIVANNDYPADFIRDNLLIQTNVIDAAYRANVRKLLFLGSTCIYPKLAPQPLKEQYLLTGELEPTNAPYAIAKIAGIKMCQSYNRQYGTRFISAMPTNMYGPNDNFDLNTSHVLPALLRKFHEAKQAGSPFVEIWGTGAPLREFLHADDLADACLFLMHNYEESEIVNVGVGEDISIKQLAELIQSIVGYEGELRFNSSIPDGTPRKLVDVNKIHSLGWKATIPLEAGIRSVYKEYCKQIEITI</sequence>
<dbReference type="RefSeq" id="WP_208850442.1">
    <property type="nucleotide sequence ID" value="NZ_JAGGDJ010000040.1"/>
</dbReference>
<evidence type="ECO:0000256" key="3">
    <source>
        <dbReference type="ARBA" id="ARBA00023002"/>
    </source>
</evidence>
<dbReference type="InterPro" id="IPR028614">
    <property type="entry name" value="GDP_fucose/colitose_synth"/>
</dbReference>
<dbReference type="HAMAP" id="MF_00956">
    <property type="entry name" value="GDP_fucose_synth"/>
    <property type="match status" value="1"/>
</dbReference>
<keyword evidence="5" id="KW-0511">Multifunctional enzyme</keyword>
<reference evidence="7 8" key="1">
    <citation type="submission" date="2021-03" db="EMBL/GenBank/DDBJ databases">
        <title>Paenibacillus artemisicola MWE-103 whole genome sequence.</title>
        <authorList>
            <person name="Ham Y.J."/>
        </authorList>
    </citation>
    <scope>NUCLEOTIDE SEQUENCE [LARGE SCALE GENOMIC DNA]</scope>
    <source>
        <strain evidence="7 8">MWE-103</strain>
    </source>
</reference>
<comment type="function">
    <text evidence="5">Catalyzes the two-step NADP-dependent conversion of GDP-4-dehydro-6-deoxy-D-mannose to GDP-fucose, involving an epimerase and a reductase reaction.</text>
</comment>
<feature type="binding site" evidence="5">
    <location>
        <position position="270"/>
    </location>
    <ligand>
        <name>substrate</name>
    </ligand>
</feature>
<dbReference type="Pfam" id="PF01370">
    <property type="entry name" value="Epimerase"/>
    <property type="match status" value="1"/>
</dbReference>
<feature type="active site" description="Proton donor/acceptor" evidence="5">
    <location>
        <position position="137"/>
    </location>
</feature>
<feature type="binding site" evidence="5">
    <location>
        <position position="180"/>
    </location>
    <ligand>
        <name>NADP(+)</name>
        <dbReference type="ChEBI" id="CHEBI:58349"/>
    </ligand>
</feature>
<dbReference type="Gene3D" id="3.40.50.720">
    <property type="entry name" value="NAD(P)-binding Rossmann-like Domain"/>
    <property type="match status" value="1"/>
</dbReference>
<keyword evidence="2 5" id="KW-0521">NADP</keyword>
<organism evidence="7 8">
    <name type="scientific">Paenibacillus artemisiicola</name>
    <dbReference type="NCBI Taxonomy" id="1172618"/>
    <lineage>
        <taxon>Bacteria</taxon>
        <taxon>Bacillati</taxon>
        <taxon>Bacillota</taxon>
        <taxon>Bacilli</taxon>
        <taxon>Bacillales</taxon>
        <taxon>Paenibacillaceae</taxon>
        <taxon>Paenibacillus</taxon>
    </lineage>
</organism>
<evidence type="ECO:0000313" key="7">
    <source>
        <dbReference type="EMBL" id="MBO7747815.1"/>
    </source>
</evidence>
<evidence type="ECO:0000259" key="6">
    <source>
        <dbReference type="Pfam" id="PF01370"/>
    </source>
</evidence>
<feature type="binding site" evidence="5">
    <location>
        <position position="210"/>
    </location>
    <ligand>
        <name>substrate</name>
    </ligand>
</feature>
<feature type="binding site" evidence="5">
    <location>
        <position position="141"/>
    </location>
    <ligand>
        <name>NADP(+)</name>
        <dbReference type="ChEBI" id="CHEBI:58349"/>
    </ligand>
</feature>
<protein>
    <recommendedName>
        <fullName evidence="5">GDP-L-fucose synthase</fullName>
        <ecNumber evidence="5">1.1.1.271</ecNumber>
    </recommendedName>
    <alternativeName>
        <fullName evidence="5">GDP-4-keto-6-deoxy-D-mannose-3,5-epimerase-4-reductase</fullName>
    </alternativeName>
</protein>
<comment type="pathway">
    <text evidence="5">Nucleotide-sugar biosynthesis; GDP-L-fucose biosynthesis via de novo pathway; GDP-L-fucose from GDP-alpha-D-mannose: step 2/2.</text>
</comment>
<feature type="binding site" evidence="5">
    <location>
        <begin position="106"/>
        <end position="109"/>
    </location>
    <ligand>
        <name>NADP(+)</name>
        <dbReference type="ChEBI" id="CHEBI:58349"/>
    </ligand>
</feature>
<dbReference type="InterPro" id="IPR001509">
    <property type="entry name" value="Epimerase_deHydtase"/>
</dbReference>
<comment type="caution">
    <text evidence="7">The sequence shown here is derived from an EMBL/GenBank/DDBJ whole genome shotgun (WGS) entry which is preliminary data.</text>
</comment>
<keyword evidence="4 5" id="KW-0413">Isomerase</keyword>
<dbReference type="PANTHER" id="PTHR43238:SF1">
    <property type="entry name" value="GDP-L-FUCOSE SYNTHASE"/>
    <property type="match status" value="1"/>
</dbReference>
<feature type="binding site" evidence="5">
    <location>
        <begin position="11"/>
        <end position="17"/>
    </location>
    <ligand>
        <name>NADP(+)</name>
        <dbReference type="ChEBI" id="CHEBI:58349"/>
    </ligand>
</feature>
<keyword evidence="8" id="KW-1185">Reference proteome</keyword>
<feature type="site" description="Important for catalytic activity" evidence="5">
    <location>
        <position position="110"/>
    </location>
</feature>
<feature type="site" description="Important for catalytic activity" evidence="5">
    <location>
        <position position="108"/>
    </location>
</feature>
<dbReference type="Proteomes" id="UP000670947">
    <property type="component" value="Unassembled WGS sequence"/>
</dbReference>
<evidence type="ECO:0000256" key="2">
    <source>
        <dbReference type="ARBA" id="ARBA00022857"/>
    </source>
</evidence>
<feature type="domain" description="NAD-dependent epimerase/dehydratase" evidence="6">
    <location>
        <begin position="7"/>
        <end position="238"/>
    </location>
</feature>
<comment type="similarity">
    <text evidence="1 5">Belongs to the NAD(P)-dependent epimerase/dehydratase family. Fucose synthase subfamily.</text>
</comment>
<dbReference type="CDD" id="cd05239">
    <property type="entry name" value="GDP_FS_SDR_e"/>
    <property type="match status" value="1"/>
</dbReference>
<dbReference type="PANTHER" id="PTHR43238">
    <property type="entry name" value="GDP-L-FUCOSE SYNTHASE"/>
    <property type="match status" value="1"/>
</dbReference>
<dbReference type="Gene3D" id="3.90.25.10">
    <property type="entry name" value="UDP-galactose 4-epimerase, domain 1"/>
    <property type="match status" value="1"/>
</dbReference>
<dbReference type="EMBL" id="JAGGDJ010000040">
    <property type="protein sequence ID" value="MBO7747815.1"/>
    <property type="molecule type" value="Genomic_DNA"/>
</dbReference>
<name>A0ABS3WHN0_9BACL</name>
<gene>
    <name evidence="5" type="primary">fcl</name>
    <name evidence="7" type="ORF">I8J29_26850</name>
</gene>
<evidence type="ECO:0000256" key="1">
    <source>
        <dbReference type="ARBA" id="ARBA00005959"/>
    </source>
</evidence>
<proteinExistence type="inferred from homology"/>
<keyword evidence="3 5" id="KW-0560">Oxidoreductase</keyword>
<evidence type="ECO:0000313" key="8">
    <source>
        <dbReference type="Proteomes" id="UP000670947"/>
    </source>
</evidence>
<evidence type="ECO:0000256" key="4">
    <source>
        <dbReference type="ARBA" id="ARBA00023235"/>
    </source>
</evidence>
<dbReference type="EC" id="1.1.1.271" evidence="5"/>
<dbReference type="InterPro" id="IPR036291">
    <property type="entry name" value="NAD(P)-bd_dom_sf"/>
</dbReference>
<comment type="caution">
    <text evidence="5">Lacks conserved residue(s) required for the propagation of feature annotation.</text>
</comment>
<evidence type="ECO:0000256" key="5">
    <source>
        <dbReference type="HAMAP-Rule" id="MF_00956"/>
    </source>
</evidence>
<feature type="binding site" evidence="5">
    <location>
        <position position="188"/>
    </location>
    <ligand>
        <name>substrate</name>
    </ligand>
</feature>
<accession>A0ABS3WHN0</accession>
<dbReference type="SUPFAM" id="SSF51735">
    <property type="entry name" value="NAD(P)-binding Rossmann-fold domains"/>
    <property type="match status" value="1"/>
</dbReference>